<sequence>MNPRILKIYKEICEINNGLIKKVDQIAPMCFLIKRDYNITPILLKFENYEEKIKMKKFLKNFIIKQDICGYILIFDVKMTELDTKGKKKPKVVDAVMRNLYTPKEKVMEIVKYRNKKILKTMKFTKKDMKKSQDEWDIWREGVDMEEVKKEAFDYGKFKMENPELYDGVVEKFDDYTQFRDEKGRLVMAYKIDHKAEAFRYYVPDNATGEEKESIKEGIRQIKELGKRLKIDYKIIREDKK</sequence>
<proteinExistence type="predicted"/>
<reference evidence="1" key="1">
    <citation type="journal article" date="2015" name="Nature">
        <title>Complex archaea that bridge the gap between prokaryotes and eukaryotes.</title>
        <authorList>
            <person name="Spang A."/>
            <person name="Saw J.H."/>
            <person name="Jorgensen S.L."/>
            <person name="Zaremba-Niedzwiedzka K."/>
            <person name="Martijn J."/>
            <person name="Lind A.E."/>
            <person name="van Eijk R."/>
            <person name="Schleper C."/>
            <person name="Guy L."/>
            <person name="Ettema T.J."/>
        </authorList>
    </citation>
    <scope>NUCLEOTIDE SEQUENCE</scope>
</reference>
<comment type="caution">
    <text evidence="1">The sequence shown here is derived from an EMBL/GenBank/DDBJ whole genome shotgun (WGS) entry which is preliminary data.</text>
</comment>
<evidence type="ECO:0000313" key="1">
    <source>
        <dbReference type="EMBL" id="KKL90831.1"/>
    </source>
</evidence>
<accession>A0A0F9GK23</accession>
<name>A0A0F9GK23_9ZZZZ</name>
<protein>
    <submittedName>
        <fullName evidence="1">Uncharacterized protein</fullName>
    </submittedName>
</protein>
<dbReference type="AlphaFoldDB" id="A0A0F9GK23"/>
<gene>
    <name evidence="1" type="ORF">LCGC14_1900750</name>
</gene>
<dbReference type="EMBL" id="LAZR01019903">
    <property type="protein sequence ID" value="KKL90831.1"/>
    <property type="molecule type" value="Genomic_DNA"/>
</dbReference>
<organism evidence="1">
    <name type="scientific">marine sediment metagenome</name>
    <dbReference type="NCBI Taxonomy" id="412755"/>
    <lineage>
        <taxon>unclassified sequences</taxon>
        <taxon>metagenomes</taxon>
        <taxon>ecological metagenomes</taxon>
    </lineage>
</organism>